<keyword evidence="2" id="KW-0812">Transmembrane</keyword>
<dbReference type="RefSeq" id="WP_094412505.1">
    <property type="nucleotide sequence ID" value="NZ_NOXV01000173.1"/>
</dbReference>
<name>A0A255ZSC9_9FLAO</name>
<gene>
    <name evidence="4" type="ORF">CHU92_03110</name>
</gene>
<keyword evidence="5" id="KW-1185">Reference proteome</keyword>
<keyword evidence="2" id="KW-0472">Membrane</keyword>
<feature type="transmembrane region" description="Helical" evidence="2">
    <location>
        <begin position="6"/>
        <end position="25"/>
    </location>
</feature>
<evidence type="ECO:0000256" key="2">
    <source>
        <dbReference type="SAM" id="Phobius"/>
    </source>
</evidence>
<dbReference type="AlphaFoldDB" id="A0A255ZSC9"/>
<dbReference type="CDD" id="cd07341">
    <property type="entry name" value="M56_BlaR1_MecR1_like"/>
    <property type="match status" value="1"/>
</dbReference>
<feature type="transmembrane region" description="Helical" evidence="2">
    <location>
        <begin position="97"/>
        <end position="118"/>
    </location>
</feature>
<dbReference type="PANTHER" id="PTHR34978:SF3">
    <property type="entry name" value="SLR0241 PROTEIN"/>
    <property type="match status" value="1"/>
</dbReference>
<keyword evidence="2" id="KW-1133">Transmembrane helix</keyword>
<dbReference type="Proteomes" id="UP000216605">
    <property type="component" value="Unassembled WGS sequence"/>
</dbReference>
<protein>
    <recommendedName>
        <fullName evidence="3">Peptidase M56 domain-containing protein</fullName>
    </recommendedName>
</protein>
<reference evidence="4 5" key="1">
    <citation type="submission" date="2017-07" db="EMBL/GenBank/DDBJ databases">
        <title>Flavobacterium cyanobacteriorum sp. nov., isolated from cyanobacterial aggregates in a eutrophic lake.</title>
        <authorList>
            <person name="Cai H."/>
        </authorList>
    </citation>
    <scope>NUCLEOTIDE SEQUENCE [LARGE SCALE GENOMIC DNA]</scope>
    <source>
        <strain evidence="4 5">TH021</strain>
    </source>
</reference>
<evidence type="ECO:0000313" key="4">
    <source>
        <dbReference type="EMBL" id="OYQ43630.1"/>
    </source>
</evidence>
<feature type="transmembrane region" description="Helical" evidence="2">
    <location>
        <begin position="37"/>
        <end position="59"/>
    </location>
</feature>
<dbReference type="EMBL" id="NOXV01000173">
    <property type="protein sequence ID" value="OYQ43630.1"/>
    <property type="molecule type" value="Genomic_DNA"/>
</dbReference>
<dbReference type="InterPro" id="IPR008756">
    <property type="entry name" value="Peptidase_M56"/>
</dbReference>
<sequence length="670" mass="76111">MEHFILYLAKAAGLTSLFFIAYYLFLRKETFFTANRWFLMAGMATSALLPLVEYTRIVWVNPLPQQAHREIDINHLMMMQDRMAASPAAEATLNINWFDVVAGIYIAGVVFLLIRFLLDILSLKRMLTTNVIIKDGRYLLVDSPAIKTPFSFFNYIVYNASALRPDELESIISHEKVHSAQRHSVDMVAGQLFCIAFWFNPFAWAYKKSISQNLEFIADAVAVKQIADKEAYQKILLKITVQPECIAITNHFYQSLIKKRIVMLNKKQSKKRNSWKYAIVLPALAAFMLLFQVKVVAQEKEAPETKVVTKSKVKIAVEVNKDTKDEELQQGSKVFKEEFDADVNFQNITRNQKNEITAIKVTVKDKTQSKVYEVADTEPIAPFTVEMEKGSTTGKNSIIFGSPDRIRIAGAARLMREGDSLRGKRLLKSYTNTDDVIIVPPAPPAPGAPGMVPPPPPMQGNWSFNGMKIGDTDMLVVINGIKQKKGEPIKLPLDQEIDEINILKDKAAKKKYGKEGRDGAVEIITKRGGISMMMRYPQAFTYNIPEDGENGGFDIDKLILDLTDNLKEMQIYKYSDNMSPEELEDLQEKLYRSQAEIQKAMEEMQFGLSGDNLSREELNDVKKELREARKQMMESRKELMEARKEMMKAKEEASGEKAKAKAKKVVYKRA</sequence>
<dbReference type="OrthoDB" id="1522859at2"/>
<comment type="caution">
    <text evidence="4">The sequence shown here is derived from an EMBL/GenBank/DDBJ whole genome shotgun (WGS) entry which is preliminary data.</text>
</comment>
<dbReference type="Pfam" id="PF05569">
    <property type="entry name" value="Peptidase_M56"/>
    <property type="match status" value="1"/>
</dbReference>
<dbReference type="InterPro" id="IPR052173">
    <property type="entry name" value="Beta-lactam_resp_regulator"/>
</dbReference>
<dbReference type="PANTHER" id="PTHR34978">
    <property type="entry name" value="POSSIBLE SENSOR-TRANSDUCER PROTEIN BLAR"/>
    <property type="match status" value="1"/>
</dbReference>
<accession>A0A255ZSC9</accession>
<feature type="transmembrane region" description="Helical" evidence="2">
    <location>
        <begin position="275"/>
        <end position="293"/>
    </location>
</feature>
<evidence type="ECO:0000256" key="1">
    <source>
        <dbReference type="SAM" id="MobiDB-lite"/>
    </source>
</evidence>
<proteinExistence type="predicted"/>
<evidence type="ECO:0000313" key="5">
    <source>
        <dbReference type="Proteomes" id="UP000216605"/>
    </source>
</evidence>
<organism evidence="4 5">
    <name type="scientific">Flavobacterium cyanobacteriorum</name>
    <dbReference type="NCBI Taxonomy" id="2022802"/>
    <lineage>
        <taxon>Bacteria</taxon>
        <taxon>Pseudomonadati</taxon>
        <taxon>Bacteroidota</taxon>
        <taxon>Flavobacteriia</taxon>
        <taxon>Flavobacteriales</taxon>
        <taxon>Flavobacteriaceae</taxon>
        <taxon>Flavobacterium</taxon>
    </lineage>
</organism>
<feature type="compositionally biased region" description="Basic and acidic residues" evidence="1">
    <location>
        <begin position="644"/>
        <end position="659"/>
    </location>
</feature>
<evidence type="ECO:0000259" key="3">
    <source>
        <dbReference type="Pfam" id="PF05569"/>
    </source>
</evidence>
<feature type="region of interest" description="Disordered" evidence="1">
    <location>
        <begin position="644"/>
        <end position="670"/>
    </location>
</feature>
<feature type="domain" description="Peptidase M56" evidence="3">
    <location>
        <begin position="140"/>
        <end position="264"/>
    </location>
</feature>
<feature type="compositionally biased region" description="Basic residues" evidence="1">
    <location>
        <begin position="660"/>
        <end position="670"/>
    </location>
</feature>